<keyword evidence="2" id="KW-0808">Transferase</keyword>
<name>A0A4R2H267_9ACTN</name>
<dbReference type="GO" id="GO:0008168">
    <property type="term" value="F:methyltransferase activity"/>
    <property type="evidence" value="ECO:0007669"/>
    <property type="project" value="UniProtKB-KW"/>
</dbReference>
<dbReference type="GO" id="GO:0032259">
    <property type="term" value="P:methylation"/>
    <property type="evidence" value="ECO:0007669"/>
    <property type="project" value="UniProtKB-KW"/>
</dbReference>
<reference evidence="2 3" key="1">
    <citation type="journal article" date="2015" name="Stand. Genomic Sci.">
        <title>Genomic Encyclopedia of Bacterial and Archaeal Type Strains, Phase III: the genomes of soil and plant-associated and newly described type strains.</title>
        <authorList>
            <person name="Whitman W.B."/>
            <person name="Woyke T."/>
            <person name="Klenk H.P."/>
            <person name="Zhou Y."/>
            <person name="Lilburn T.G."/>
            <person name="Beck B.J."/>
            <person name="De Vos P."/>
            <person name="Vandamme P."/>
            <person name="Eisen J.A."/>
            <person name="Garrity G."/>
            <person name="Hugenholtz P."/>
            <person name="Kyrpides N.C."/>
        </authorList>
    </citation>
    <scope>NUCLEOTIDE SEQUENCE [LARGE SCALE GENOMIC DNA]</scope>
    <source>
        <strain evidence="2 3">VKM Ac-2572</strain>
    </source>
</reference>
<dbReference type="Pfam" id="PF13649">
    <property type="entry name" value="Methyltransf_25"/>
    <property type="match status" value="1"/>
</dbReference>
<dbReference type="InterPro" id="IPR041698">
    <property type="entry name" value="Methyltransf_25"/>
</dbReference>
<dbReference type="EMBL" id="SLWN01000014">
    <property type="protein sequence ID" value="TCO19080.1"/>
    <property type="molecule type" value="Genomic_DNA"/>
</dbReference>
<protein>
    <submittedName>
        <fullName evidence="2">Methyltransferase family protein</fullName>
    </submittedName>
</protein>
<dbReference type="CDD" id="cd02440">
    <property type="entry name" value="AdoMet_MTases"/>
    <property type="match status" value="1"/>
</dbReference>
<sequence length="266" mass="28593">MTSPIRRITEANRVSWNLIAPKRHGEPAEFFKNGGVALEDFERDLAGDVRNKRVLQLASSCGDQVLSWASLGAEAIGIDVSDVAIDMAKRKATEAGIAADFRQADMFDLPADLVDIDLIYLSWGAICWAPDLNEFARIVASRLRPGGSLLMCDHHPIWEVLAVRGENHLAVAGDYFGRAVPRADTDDAKRPVGARGQAEAPPFSAFVWPSSDVIMALIGAGLQLVTFFEASSPDIYDGLGDAGARLPAYYVVKATKPAPPHGPPTG</sequence>
<proteinExistence type="predicted"/>
<dbReference type="InterPro" id="IPR029063">
    <property type="entry name" value="SAM-dependent_MTases_sf"/>
</dbReference>
<keyword evidence="2" id="KW-0489">Methyltransferase</keyword>
<dbReference type="OrthoDB" id="8385759at2"/>
<evidence type="ECO:0000259" key="1">
    <source>
        <dbReference type="Pfam" id="PF13649"/>
    </source>
</evidence>
<dbReference type="RefSeq" id="WP_132213344.1">
    <property type="nucleotide sequence ID" value="NZ_SLWN01000014.1"/>
</dbReference>
<comment type="caution">
    <text evidence="2">The sequence shown here is derived from an EMBL/GenBank/DDBJ whole genome shotgun (WGS) entry which is preliminary data.</text>
</comment>
<gene>
    <name evidence="2" type="ORF">EV652_11457</name>
</gene>
<feature type="domain" description="Methyltransferase" evidence="1">
    <location>
        <begin position="54"/>
        <end position="147"/>
    </location>
</feature>
<evidence type="ECO:0000313" key="2">
    <source>
        <dbReference type="EMBL" id="TCO19080.1"/>
    </source>
</evidence>
<dbReference type="Proteomes" id="UP000294508">
    <property type="component" value="Unassembled WGS sequence"/>
</dbReference>
<dbReference type="AlphaFoldDB" id="A0A4R2H267"/>
<organism evidence="2 3">
    <name type="scientific">Kribbella steppae</name>
    <dbReference type="NCBI Taxonomy" id="2512223"/>
    <lineage>
        <taxon>Bacteria</taxon>
        <taxon>Bacillati</taxon>
        <taxon>Actinomycetota</taxon>
        <taxon>Actinomycetes</taxon>
        <taxon>Propionibacteriales</taxon>
        <taxon>Kribbellaceae</taxon>
        <taxon>Kribbella</taxon>
    </lineage>
</organism>
<dbReference type="SUPFAM" id="SSF53335">
    <property type="entry name" value="S-adenosyl-L-methionine-dependent methyltransferases"/>
    <property type="match status" value="1"/>
</dbReference>
<evidence type="ECO:0000313" key="3">
    <source>
        <dbReference type="Proteomes" id="UP000294508"/>
    </source>
</evidence>
<keyword evidence="3" id="KW-1185">Reference proteome</keyword>
<accession>A0A4R2H267</accession>
<dbReference type="Gene3D" id="3.40.50.150">
    <property type="entry name" value="Vaccinia Virus protein VP39"/>
    <property type="match status" value="1"/>
</dbReference>